<dbReference type="InterPro" id="IPR006664">
    <property type="entry name" value="OMP_bac"/>
</dbReference>
<feature type="compositionally biased region" description="Basic and acidic residues" evidence="4">
    <location>
        <begin position="1701"/>
        <end position="1721"/>
    </location>
</feature>
<dbReference type="EMBL" id="QUMU01000012">
    <property type="protein sequence ID" value="REG25916.1"/>
    <property type="molecule type" value="Genomic_DNA"/>
</dbReference>
<feature type="compositionally biased region" description="Acidic residues" evidence="4">
    <location>
        <begin position="1296"/>
        <end position="1313"/>
    </location>
</feature>
<evidence type="ECO:0000256" key="1">
    <source>
        <dbReference type="ARBA" id="ARBA00004370"/>
    </source>
</evidence>
<feature type="region of interest" description="Disordered" evidence="4">
    <location>
        <begin position="1565"/>
        <end position="1901"/>
    </location>
</feature>
<feature type="compositionally biased region" description="Acidic residues" evidence="4">
    <location>
        <begin position="1750"/>
        <end position="1761"/>
    </location>
</feature>
<feature type="region of interest" description="Disordered" evidence="4">
    <location>
        <begin position="2245"/>
        <end position="2392"/>
    </location>
</feature>
<keyword evidence="10" id="KW-1185">Reference proteome</keyword>
<dbReference type="InterPro" id="IPR044016">
    <property type="entry name" value="Big_13"/>
</dbReference>
<feature type="compositionally biased region" description="Acidic residues" evidence="4">
    <location>
        <begin position="2277"/>
        <end position="2297"/>
    </location>
</feature>
<evidence type="ECO:0000313" key="10">
    <source>
        <dbReference type="Proteomes" id="UP000256345"/>
    </source>
</evidence>
<feature type="compositionally biased region" description="Acidic residues" evidence="4">
    <location>
        <begin position="1876"/>
        <end position="1890"/>
    </location>
</feature>
<feature type="compositionally biased region" description="Basic and acidic residues" evidence="4">
    <location>
        <begin position="975"/>
        <end position="1003"/>
    </location>
</feature>
<dbReference type="NCBIfam" id="NF033510">
    <property type="entry name" value="Ca_tandemer"/>
    <property type="match status" value="2"/>
</dbReference>
<feature type="compositionally biased region" description="Basic and acidic residues" evidence="4">
    <location>
        <begin position="1181"/>
        <end position="1192"/>
    </location>
</feature>
<feature type="chain" id="PRO_5041931013" evidence="5">
    <location>
        <begin position="31"/>
        <end position="2526"/>
    </location>
</feature>
<feature type="compositionally biased region" description="Basic and acidic residues" evidence="4">
    <location>
        <begin position="902"/>
        <end position="922"/>
    </location>
</feature>
<evidence type="ECO:0000256" key="5">
    <source>
        <dbReference type="SAM" id="SignalP"/>
    </source>
</evidence>
<dbReference type="EMBL" id="CP011509">
    <property type="protein sequence ID" value="AKJ00754.1"/>
    <property type="molecule type" value="Genomic_DNA"/>
</dbReference>
<name>A0AAC8Q423_9BACT</name>
<dbReference type="Gene3D" id="4.10.1080.10">
    <property type="entry name" value="TSP type-3 repeat"/>
    <property type="match status" value="2"/>
</dbReference>
<dbReference type="InterPro" id="IPR047589">
    <property type="entry name" value="DUF11_rpt"/>
</dbReference>
<dbReference type="Gene3D" id="2.60.40.10">
    <property type="entry name" value="Immunoglobulins"/>
    <property type="match status" value="2"/>
</dbReference>
<feature type="compositionally biased region" description="Acidic residues" evidence="4">
    <location>
        <begin position="1769"/>
        <end position="1783"/>
    </location>
</feature>
<dbReference type="RefSeq" id="WP_047855503.1">
    <property type="nucleotide sequence ID" value="NZ_CP011509.1"/>
</dbReference>
<dbReference type="PROSITE" id="PS01068">
    <property type="entry name" value="OMPA_1"/>
    <property type="match status" value="1"/>
</dbReference>
<feature type="compositionally biased region" description="Basic and acidic residues" evidence="4">
    <location>
        <begin position="2321"/>
        <end position="2351"/>
    </location>
</feature>
<dbReference type="InterPro" id="IPR013783">
    <property type="entry name" value="Ig-like_fold"/>
</dbReference>
<feature type="compositionally biased region" description="Basic and acidic residues" evidence="4">
    <location>
        <begin position="1384"/>
        <end position="1398"/>
    </location>
</feature>
<organism evidence="7 9">
    <name type="scientific">Archangium gephyra</name>
    <dbReference type="NCBI Taxonomy" id="48"/>
    <lineage>
        <taxon>Bacteria</taxon>
        <taxon>Pseudomonadati</taxon>
        <taxon>Myxococcota</taxon>
        <taxon>Myxococcia</taxon>
        <taxon>Myxococcales</taxon>
        <taxon>Cystobacterineae</taxon>
        <taxon>Archangiaceae</taxon>
        <taxon>Archangium</taxon>
    </lineage>
</organism>
<evidence type="ECO:0000256" key="2">
    <source>
        <dbReference type="ARBA" id="ARBA00023136"/>
    </source>
</evidence>
<dbReference type="PRINTS" id="PR01023">
    <property type="entry name" value="NAFLGMOTY"/>
</dbReference>
<dbReference type="PRINTS" id="PR01021">
    <property type="entry name" value="OMPADOMAIN"/>
</dbReference>
<reference evidence="8 10" key="2">
    <citation type="submission" date="2018-08" db="EMBL/GenBank/DDBJ databases">
        <title>Genomic Encyclopedia of Archaeal and Bacterial Type Strains, Phase II (KMG-II): from individual species to whole genera.</title>
        <authorList>
            <person name="Goeker M."/>
        </authorList>
    </citation>
    <scope>NUCLEOTIDE SEQUENCE [LARGE SCALE GENOMIC DNA]</scope>
    <source>
        <strain evidence="8 10">DSM 2261</strain>
    </source>
</reference>
<dbReference type="CDD" id="cd07185">
    <property type="entry name" value="OmpA_C-like"/>
    <property type="match status" value="1"/>
</dbReference>
<dbReference type="PANTHER" id="PTHR37467:SF1">
    <property type="entry name" value="EXPORTED CALCIUM-BINDING GLYCOPROTEIN"/>
    <property type="match status" value="1"/>
</dbReference>
<feature type="compositionally biased region" description="Basic and acidic residues" evidence="4">
    <location>
        <begin position="1641"/>
        <end position="1662"/>
    </location>
</feature>
<evidence type="ECO:0000313" key="7">
    <source>
        <dbReference type="EMBL" id="AKJ00754.1"/>
    </source>
</evidence>
<reference evidence="7 9" key="1">
    <citation type="submission" date="2015-05" db="EMBL/GenBank/DDBJ databases">
        <title>Genome assembly of Archangium gephyra DSM 2261.</title>
        <authorList>
            <person name="Sharma G."/>
            <person name="Subramanian S."/>
        </authorList>
    </citation>
    <scope>NUCLEOTIDE SEQUENCE [LARGE SCALE GENOMIC DNA]</scope>
    <source>
        <strain evidence="7 9">DSM 2261</strain>
    </source>
</reference>
<dbReference type="Gene3D" id="3.30.1330.60">
    <property type="entry name" value="OmpA-like domain"/>
    <property type="match status" value="1"/>
</dbReference>
<feature type="domain" description="OmpA-like" evidence="6">
    <location>
        <begin position="2401"/>
        <end position="2518"/>
    </location>
</feature>
<evidence type="ECO:0000313" key="9">
    <source>
        <dbReference type="Proteomes" id="UP000035579"/>
    </source>
</evidence>
<dbReference type="InterPro" id="IPR006690">
    <property type="entry name" value="OMPA-like_CS"/>
</dbReference>
<keyword evidence="2 3" id="KW-0472">Membrane</keyword>
<feature type="region of interest" description="Disordered" evidence="4">
    <location>
        <begin position="877"/>
        <end position="1552"/>
    </location>
</feature>
<feature type="compositionally biased region" description="Low complexity" evidence="4">
    <location>
        <begin position="1082"/>
        <end position="1092"/>
    </location>
</feature>
<dbReference type="InterPro" id="IPR006665">
    <property type="entry name" value="OmpA-like"/>
</dbReference>
<dbReference type="KEGG" id="age:AA314_02380"/>
<feature type="compositionally biased region" description="Basic and acidic residues" evidence="4">
    <location>
        <begin position="1362"/>
        <end position="1373"/>
    </location>
</feature>
<feature type="compositionally biased region" description="Acidic residues" evidence="4">
    <location>
        <begin position="1603"/>
        <end position="1614"/>
    </location>
</feature>
<feature type="compositionally biased region" description="Acidic residues" evidence="4">
    <location>
        <begin position="1223"/>
        <end position="1240"/>
    </location>
</feature>
<evidence type="ECO:0000256" key="3">
    <source>
        <dbReference type="PROSITE-ProRule" id="PRU00473"/>
    </source>
</evidence>
<feature type="compositionally biased region" description="Acidic residues" evidence="4">
    <location>
        <begin position="1498"/>
        <end position="1515"/>
    </location>
</feature>
<dbReference type="SUPFAM" id="SSF103647">
    <property type="entry name" value="TSP type-3 repeat"/>
    <property type="match status" value="1"/>
</dbReference>
<protein>
    <submittedName>
        <fullName evidence="7">Internalin, putative</fullName>
    </submittedName>
    <submittedName>
        <fullName evidence="8">Repeat protein (TIGR01451 family)</fullName>
    </submittedName>
</protein>
<dbReference type="Proteomes" id="UP000256345">
    <property type="component" value="Unassembled WGS sequence"/>
</dbReference>
<dbReference type="GO" id="GO:0009279">
    <property type="term" value="C:cell outer membrane"/>
    <property type="evidence" value="ECO:0007669"/>
    <property type="project" value="InterPro"/>
</dbReference>
<accession>A0AAC8Q423</accession>
<feature type="compositionally biased region" description="Polar residues" evidence="4">
    <location>
        <begin position="1070"/>
        <end position="1079"/>
    </location>
</feature>
<dbReference type="Pfam" id="PF00691">
    <property type="entry name" value="OmpA"/>
    <property type="match status" value="1"/>
</dbReference>
<sequence length="2526" mass="263226">MRNHLPPLLKGAPALLLALAVLLTSGSAHAQAPTNNADPKLRYTADLYGNFALIGNTLGQDCRGTTPRPLTGKMPPNDFVYGETSCSGRDTSPDFFWTLDDWTLENTGASTRPYLAPGVTPTSPNPLHARSQAVLTLPPGARVMYARIYWAATRFNSSAGDKIPAPDLTATVTRSGVAGFEKFLTADDYAFQQDTGAEYQYQSTADITELVKAYGAGVYQVSDVQAIPFDTTTGEYLFDAWWMVVFYEEPLANKRHLKLFDSMRVVAGTPGTTIALAGFHVPTYAQDAKLGVIAFEGDDPAPDVDDTFEFNGALLSNDLNPANNFFNSTRSWTTKRTSVRTDTPLSGVPAGPDGVLDTLPISHRYDRPQLTGTAGSLSGMDLDVVDVTVAAGAKTATVKVNTSGDKFWLGGFITSITTQAPDFTNTLKSVRNTTRSDGTVRPGDILEYTITTRNVGDDHSRDTVLTDPLPTQLDYVAGSIQLLTVAASDTASPGPRTDAKGDDTAFYDPATHSITVYLGTGATPSTGGSIRGIVSPGDVGESTSLSFQMRVKSSTLGKVENQAFITAGGLLGIDPVTTPSRSPAGSGPTRIEVAIVPTPVITTPANGSITNDNTPTYTGTSLPGTTVTVRNAGGTVLCTATTDSAGNWSCTGTTPLGEGPHTVNAVATDSTGTPSQPASTTFTVDTVAPAPPVITYPASGAVLTIQRPLFTGTSEPNATVIVSVDGKVIGRVIADGTGNWSFPAPDPLADGAHTVSATAKDAAGNTSSATSVPFTIDAKPPDTRILTITPPEAETSSTSISFTFDSPGRFDIGSYDCSLDGRTFVTCSSPKAYTALTDGRHTFAVRARTYGGVVDPTPATYSWFIGLDTDKDGIADSIETATGTSPTDDDSDDDGITDGNEDANRDGYVDPGETDPRNKDTDGDGLQDGTEKGLTAPQGTGTNMTVFIPDADPATKTDPLDSDTDAGGVSDGVEDTNHNGRIDAGERNPNDPADDKTVVKDTDGDGITDDVETATGTSPTDDDTDDDGILDGNEDTDHDGIVDPGEGNPRKADSDNDGLQDGTEKGLTAPQGTGTNTALFQPDTDPTTTTNPLDDDTDDDGLLDGNEDADHDGALDATETDPRKADTDGDGLQDGTEKGLAAPQGTGTNAAVFIPDADPATKTDPLDTDTDNGSVSDGVEDTNHNGRVDAGERNPLNPADDVTDTDGDGIPDDVETATGTSPTDDDSDDDGILDGNEDTDHDGSVDPGESNPRDNDTDNDGLQDGTEKGLTAPQGTGTNAALFQPDTNPSSTTNPLDDDSDDDGLMDGNEDADHDGAVDATETDPRKADTDGDGLQDGTEKGLSSPEGLGTDLAVFIPDADTSTRTDPLKVDTDNGGVSDGVEDTNHNGRVDSGERNPLDPADDVDTDNDGIPDSVETATGTSPTDDDSDDDGILDGNEDTDHDGVVDAGETNPRDNDTDNDGLQDGTEKGLSAPQGTGTNAALFQPDTNPSSTTNPLDDDSDDDGLMDGNEDADHDGAVDATETDPNKRDTDGDGLQDGTEKGLTAPQGLGTDLAVFIPDADLATQTDPLKVDTDNGGISDGVEDANHNGRVDAGERNPLDPADDLIDTDGDGIPDSVETATGTDPTRTDTDNDGIPDGVEDKDHDGVVDPGETDPRKPDSDNDGVPDGTEDKDRDGTVDPGETDPRNPDTDGDGLPDGIEDKDRDGVVDPGETDPRNPDTDGGGVSDGLEDKDHDGVVDPGETNPLDPTDDKDTDNDGIPDAREEELGLDPNDSDTDDDGVPDGVDGITDTDKDGLIDALDPDSDNDGIKDGTELGVTRANAPAGTNTSSPNFVPDEDPATTTDPKKADTDGDGLNDGAEDKNHDGRLNSGETNPDDPDTDDGGLSDGDEVKFNSNPLDDTDDFIIAGRGCSTSGGGSPLVWLAALVLLAMPMLRSRRTSRRGVAVAGGLLGLVGVLAAPAADAQAPTPSPLSESIDVQRYKPGPGATDILGVHGAKVDGHLGWHLAASLNYASNPLGFLDPRQDDFVYSIVANQVTVDLMGSISLWDRFELGVAVPLTYQSSESGASVMPAFVNGVSGAGLGDLRLVPKAHVLTAGGFDLGVVVPVLLPSAGGQGFRGGAGVSARPQLVGEWGNGNGLRLVANLGANLQSEQQVRNLRTGTELMYAVGAQVPLTEKLAVRANLAGAFGLNDQDMEGRPLELLAAVQYRISPGLAAHVGGGPGLTRGYGTPGFRLFAGVDWTQPGERAPAAPPPPADTDSDGITDDKDQCAQGPEDMDGFQDDDGCADPDNDGDTIPDTSDQCRDQPESVNGFQDEDGCPDKAPVDSDKDGLMDDQDKCPAQPEDKDGFQDEDGCQDSDNDKDGVPDWEDQCPLQPEVINGVKDEDGCPDEGKSKVRLEAKRIVILDKVYFATNKDVILPKSFDLLNQVASVLRANPQIELLRVEGHTDNQGKPAANQNLSERRAANVRAFLIKEGVAAERLESVGYGQTKPVDTNKTAAGRENNRRVEFNILKVAGEQAEQPK</sequence>
<dbReference type="InterPro" id="IPR053180">
    <property type="entry name" value="Ca-binding_acidic-repeat"/>
</dbReference>
<dbReference type="SUPFAM" id="SSF103088">
    <property type="entry name" value="OmpA-like"/>
    <property type="match status" value="1"/>
</dbReference>
<evidence type="ECO:0000259" key="6">
    <source>
        <dbReference type="PROSITE" id="PS51123"/>
    </source>
</evidence>
<feature type="compositionally biased region" description="Acidic residues" evidence="4">
    <location>
        <begin position="887"/>
        <end position="901"/>
    </location>
</feature>
<dbReference type="InterPro" id="IPR028974">
    <property type="entry name" value="TSP_type-3_rpt"/>
</dbReference>
<feature type="compositionally biased region" description="Polar residues" evidence="4">
    <location>
        <begin position="1475"/>
        <end position="1497"/>
    </location>
</feature>
<evidence type="ECO:0000313" key="8">
    <source>
        <dbReference type="EMBL" id="REG25916.1"/>
    </source>
</evidence>
<feature type="compositionally biased region" description="Basic and acidic residues" evidence="4">
    <location>
        <begin position="1671"/>
        <end position="1691"/>
    </location>
</feature>
<dbReference type="PANTHER" id="PTHR37467">
    <property type="entry name" value="EXPORTED CALCIUM-BINDING GLYCOPROTEIN-RELATED"/>
    <property type="match status" value="1"/>
</dbReference>
<evidence type="ECO:0000256" key="4">
    <source>
        <dbReference type="SAM" id="MobiDB-lite"/>
    </source>
</evidence>
<feature type="compositionally biased region" description="Acidic residues" evidence="4">
    <location>
        <begin position="1201"/>
        <end position="1215"/>
    </location>
</feature>
<feature type="compositionally biased region" description="Acidic residues" evidence="4">
    <location>
        <begin position="1401"/>
        <end position="1411"/>
    </location>
</feature>
<gene>
    <name evidence="7" type="ORF">AA314_02380</name>
    <name evidence="8" type="ORF">ATI61_11211</name>
</gene>
<feature type="compositionally biased region" description="Polar residues" evidence="4">
    <location>
        <begin position="1273"/>
        <end position="1295"/>
    </location>
</feature>
<dbReference type="PROSITE" id="PS51123">
    <property type="entry name" value="OMPA_2"/>
    <property type="match status" value="1"/>
</dbReference>
<feature type="compositionally biased region" description="Acidic residues" evidence="4">
    <location>
        <begin position="1020"/>
        <end position="1037"/>
    </location>
</feature>
<proteinExistence type="predicted"/>
<dbReference type="Proteomes" id="UP000035579">
    <property type="component" value="Chromosome"/>
</dbReference>
<feature type="compositionally biased region" description="Basic and acidic residues" evidence="4">
    <location>
        <begin position="1586"/>
        <end position="1600"/>
    </location>
</feature>
<dbReference type="GO" id="GO:0005509">
    <property type="term" value="F:calcium ion binding"/>
    <property type="evidence" value="ECO:0007669"/>
    <property type="project" value="InterPro"/>
</dbReference>
<feature type="compositionally biased region" description="Acidic residues" evidence="4">
    <location>
        <begin position="1425"/>
        <end position="1442"/>
    </location>
</feature>
<feature type="signal peptide" evidence="5">
    <location>
        <begin position="1"/>
        <end position="30"/>
    </location>
</feature>
<dbReference type="InterPro" id="IPR036737">
    <property type="entry name" value="OmpA-like_sf"/>
</dbReference>
<comment type="subcellular location">
    <subcellularLocation>
        <location evidence="1">Membrane</location>
    </subcellularLocation>
</comment>
<keyword evidence="5" id="KW-0732">Signal</keyword>
<dbReference type="Pfam" id="PF19077">
    <property type="entry name" value="Big_13"/>
    <property type="match status" value="2"/>
</dbReference>
<feature type="compositionally biased region" description="Acidic residues" evidence="4">
    <location>
        <begin position="1093"/>
        <end position="1110"/>
    </location>
</feature>
<dbReference type="NCBIfam" id="TIGR01451">
    <property type="entry name" value="B_ant_repeat"/>
    <property type="match status" value="1"/>
</dbReference>